<dbReference type="InterPro" id="IPR053123">
    <property type="entry name" value="CPG4-like"/>
</dbReference>
<dbReference type="InterPro" id="IPR029153">
    <property type="entry name" value="CPG4"/>
</dbReference>
<feature type="region of interest" description="Disordered" evidence="1">
    <location>
        <begin position="91"/>
        <end position="119"/>
    </location>
</feature>
<name>A0A0N4YN51_NIPBR</name>
<dbReference type="EMBL" id="UYSL01023584">
    <property type="protein sequence ID" value="VDL82374.1"/>
    <property type="molecule type" value="Genomic_DNA"/>
</dbReference>
<evidence type="ECO:0000313" key="5">
    <source>
        <dbReference type="WBParaSite" id="NBR_0001864801-mRNA-1"/>
    </source>
</evidence>
<feature type="domain" description="Chondroitin proteoglycan 4" evidence="2">
    <location>
        <begin position="229"/>
        <end position="280"/>
    </location>
</feature>
<keyword evidence="4" id="KW-1185">Reference proteome</keyword>
<reference evidence="5" key="1">
    <citation type="submission" date="2017-02" db="UniProtKB">
        <authorList>
            <consortium name="WormBaseParasite"/>
        </authorList>
    </citation>
    <scope>IDENTIFICATION</scope>
</reference>
<evidence type="ECO:0000259" key="2">
    <source>
        <dbReference type="Pfam" id="PF15481"/>
    </source>
</evidence>
<dbReference type="Proteomes" id="UP000271162">
    <property type="component" value="Unassembled WGS sequence"/>
</dbReference>
<evidence type="ECO:0000313" key="4">
    <source>
        <dbReference type="Proteomes" id="UP000271162"/>
    </source>
</evidence>
<organism evidence="5">
    <name type="scientific">Nippostrongylus brasiliensis</name>
    <name type="common">Rat hookworm</name>
    <dbReference type="NCBI Taxonomy" id="27835"/>
    <lineage>
        <taxon>Eukaryota</taxon>
        <taxon>Metazoa</taxon>
        <taxon>Ecdysozoa</taxon>
        <taxon>Nematoda</taxon>
        <taxon>Chromadorea</taxon>
        <taxon>Rhabditida</taxon>
        <taxon>Rhabditina</taxon>
        <taxon>Rhabditomorpha</taxon>
        <taxon>Strongyloidea</taxon>
        <taxon>Heligmosomidae</taxon>
        <taxon>Nippostrongylus</taxon>
    </lineage>
</organism>
<dbReference type="Pfam" id="PF15481">
    <property type="entry name" value="CPG4"/>
    <property type="match status" value="1"/>
</dbReference>
<dbReference type="PANTHER" id="PTHR37442">
    <property type="entry name" value="F18A1.7 PROTEIN-RELATED"/>
    <property type="match status" value="1"/>
</dbReference>
<sequence length="432" mass="48472">MGEHDEVLFGELFERRLSTSLWERDASSRRTYPPTNPMGVQSEDYAAEDDHVDELDNRLSEKPFEDNSVGIEEELTTEYPVLLNRQINSVDSDAKEAGDEVENSLGEKPPEGKPEGGEELTTEYPALIDRSMNSIDNEGKVAEETPSEGDVIPESSELSNIQSRPEDKSTDETTDTTQSSWWAFLKRYVQTGQSDRLEMESLFHDYDAAWYPTRLGFTTGKHSLWLATVAEEAERERCGENSDMFGVLTSGVHYMCVEQGKAFNATIGCIDREAHAVKSNANSFRDFLEVTDQACVCGTQGFRYAECALSCFRTRFNKRCEGNAGSMISETIVRPLVEGHQKFSPLFIALGVVAPRSCSFLYKGSRLLRHRIDPKTNEELWKTYGVAEEEELAAAAEESANGANPFVPNAINADSDLDRLSKLHFISFIWNW</sequence>
<dbReference type="STRING" id="27835.A0A0N4YN51"/>
<evidence type="ECO:0000256" key="1">
    <source>
        <dbReference type="SAM" id="MobiDB-lite"/>
    </source>
</evidence>
<protein>
    <submittedName>
        <fullName evidence="5">CPG4 domain-containing protein</fullName>
    </submittedName>
</protein>
<reference evidence="3 4" key="2">
    <citation type="submission" date="2018-11" db="EMBL/GenBank/DDBJ databases">
        <authorList>
            <consortium name="Pathogen Informatics"/>
        </authorList>
    </citation>
    <scope>NUCLEOTIDE SEQUENCE [LARGE SCALE GENOMIC DNA]</scope>
</reference>
<gene>
    <name evidence="3" type="ORF">NBR_LOCUS18649</name>
</gene>
<feature type="region of interest" description="Disordered" evidence="1">
    <location>
        <begin position="141"/>
        <end position="176"/>
    </location>
</feature>
<proteinExistence type="predicted"/>
<accession>A0A0N4YN51</accession>
<feature type="region of interest" description="Disordered" evidence="1">
    <location>
        <begin position="23"/>
        <end position="73"/>
    </location>
</feature>
<dbReference type="WBParaSite" id="NBR_0001864801-mRNA-1">
    <property type="protein sequence ID" value="NBR_0001864801-mRNA-1"/>
    <property type="gene ID" value="NBR_0001864801"/>
</dbReference>
<dbReference type="AlphaFoldDB" id="A0A0N4YN51"/>
<dbReference type="PANTHER" id="PTHR37442:SF2">
    <property type="entry name" value="CHONDROITIN PROTEOGLYCAN 4"/>
    <property type="match status" value="1"/>
</dbReference>
<feature type="compositionally biased region" description="Basic and acidic residues" evidence="1">
    <location>
        <begin position="54"/>
        <end position="65"/>
    </location>
</feature>
<evidence type="ECO:0000313" key="3">
    <source>
        <dbReference type="EMBL" id="VDL82374.1"/>
    </source>
</evidence>